<protein>
    <submittedName>
        <fullName evidence="2">Uncharacterized protein</fullName>
    </submittedName>
</protein>
<dbReference type="Proteomes" id="UP000092666">
    <property type="component" value="Unassembled WGS sequence"/>
</dbReference>
<feature type="compositionally biased region" description="Low complexity" evidence="1">
    <location>
        <begin position="159"/>
        <end position="177"/>
    </location>
</feature>
<name>A0A1B9GI29_9TREE</name>
<gene>
    <name evidence="2" type="ORF">I316_07755</name>
</gene>
<evidence type="ECO:0000256" key="1">
    <source>
        <dbReference type="SAM" id="MobiDB-lite"/>
    </source>
</evidence>
<dbReference type="EMBL" id="KV700145">
    <property type="protein sequence ID" value="OCF30627.1"/>
    <property type="molecule type" value="Genomic_DNA"/>
</dbReference>
<organism evidence="2 3">
    <name type="scientific">Kwoniella heveanensis BCC8398</name>
    <dbReference type="NCBI Taxonomy" id="1296120"/>
    <lineage>
        <taxon>Eukaryota</taxon>
        <taxon>Fungi</taxon>
        <taxon>Dikarya</taxon>
        <taxon>Basidiomycota</taxon>
        <taxon>Agaricomycotina</taxon>
        <taxon>Tremellomycetes</taxon>
        <taxon>Tremellales</taxon>
        <taxon>Cryptococcaceae</taxon>
        <taxon>Kwoniella</taxon>
    </lineage>
</organism>
<accession>A0A1B9GI29</accession>
<dbReference type="AlphaFoldDB" id="A0A1B9GI29"/>
<feature type="compositionally biased region" description="Low complexity" evidence="1">
    <location>
        <begin position="210"/>
        <end position="226"/>
    </location>
</feature>
<sequence length="249" mass="25986">MSSTSSTAPPSLASLASRAQSLLPEWAAATGMSAARSVRFISKINSIARSNRSLITTATDADKLAFRSELAKAYPTDLLGEKPVGLQGVPSDYDKSQLSQDASKCFEDLAEAMSEFQEDFDNIDMDDPKQRKLMFETASILTDALSLMCSPQSGLDGMSAQSAQERSSASDRSSGFGAGAGSSIAYSGRSNSRFDSSNASRRTPTSLPLSGASWSHSSGSAYEGSYGSSGGSSGVSNDTLVSARAISVY</sequence>
<proteinExistence type="predicted"/>
<keyword evidence="3" id="KW-1185">Reference proteome</keyword>
<feature type="region of interest" description="Disordered" evidence="1">
    <location>
        <begin position="190"/>
        <end position="236"/>
    </location>
</feature>
<reference evidence="2 3" key="1">
    <citation type="submission" date="2013-07" db="EMBL/GenBank/DDBJ databases">
        <title>The Genome Sequence of Cryptococcus heveanensis BCC8398.</title>
        <authorList>
            <consortium name="The Broad Institute Genome Sequencing Platform"/>
            <person name="Cuomo C."/>
            <person name="Litvintseva A."/>
            <person name="Chen Y."/>
            <person name="Heitman J."/>
            <person name="Sun S."/>
            <person name="Springer D."/>
            <person name="Dromer F."/>
            <person name="Young S.K."/>
            <person name="Zeng Q."/>
            <person name="Gargeya S."/>
            <person name="Fitzgerald M."/>
            <person name="Abouelleil A."/>
            <person name="Alvarado L."/>
            <person name="Berlin A.M."/>
            <person name="Chapman S.B."/>
            <person name="Dewar J."/>
            <person name="Goldberg J."/>
            <person name="Griggs A."/>
            <person name="Gujja S."/>
            <person name="Hansen M."/>
            <person name="Howarth C."/>
            <person name="Imamovic A."/>
            <person name="Larimer J."/>
            <person name="McCowan C."/>
            <person name="Murphy C."/>
            <person name="Pearson M."/>
            <person name="Priest M."/>
            <person name="Roberts A."/>
            <person name="Saif S."/>
            <person name="Shea T."/>
            <person name="Sykes S."/>
            <person name="Wortman J."/>
            <person name="Nusbaum C."/>
            <person name="Birren B."/>
        </authorList>
    </citation>
    <scope>NUCLEOTIDE SEQUENCE [LARGE SCALE GENOMIC DNA]</scope>
    <source>
        <strain evidence="2 3">BCC8398</strain>
    </source>
</reference>
<evidence type="ECO:0000313" key="3">
    <source>
        <dbReference type="Proteomes" id="UP000092666"/>
    </source>
</evidence>
<feature type="region of interest" description="Disordered" evidence="1">
    <location>
        <begin position="153"/>
        <end position="177"/>
    </location>
</feature>
<feature type="compositionally biased region" description="Polar residues" evidence="1">
    <location>
        <begin position="191"/>
        <end position="208"/>
    </location>
</feature>
<evidence type="ECO:0000313" key="2">
    <source>
        <dbReference type="EMBL" id="OCF30627.1"/>
    </source>
</evidence>
<reference evidence="3" key="2">
    <citation type="submission" date="2013-12" db="EMBL/GenBank/DDBJ databases">
        <title>Evolution of pathogenesis and genome organization in the Tremellales.</title>
        <authorList>
            <person name="Cuomo C."/>
            <person name="Litvintseva A."/>
            <person name="Heitman J."/>
            <person name="Chen Y."/>
            <person name="Sun S."/>
            <person name="Springer D."/>
            <person name="Dromer F."/>
            <person name="Young S."/>
            <person name="Zeng Q."/>
            <person name="Chapman S."/>
            <person name="Gujja S."/>
            <person name="Saif S."/>
            <person name="Birren B."/>
        </authorList>
    </citation>
    <scope>NUCLEOTIDE SEQUENCE [LARGE SCALE GENOMIC DNA]</scope>
    <source>
        <strain evidence="3">BCC8398</strain>
    </source>
</reference>